<gene>
    <name evidence="1" type="ORF">MRB53_026167</name>
</gene>
<protein>
    <submittedName>
        <fullName evidence="1">Uncharacterized protein</fullName>
    </submittedName>
</protein>
<proteinExistence type="predicted"/>
<evidence type="ECO:0000313" key="1">
    <source>
        <dbReference type="EMBL" id="KAJ8632831.1"/>
    </source>
</evidence>
<organism evidence="1 2">
    <name type="scientific">Persea americana</name>
    <name type="common">Avocado</name>
    <dbReference type="NCBI Taxonomy" id="3435"/>
    <lineage>
        <taxon>Eukaryota</taxon>
        <taxon>Viridiplantae</taxon>
        <taxon>Streptophyta</taxon>
        <taxon>Embryophyta</taxon>
        <taxon>Tracheophyta</taxon>
        <taxon>Spermatophyta</taxon>
        <taxon>Magnoliopsida</taxon>
        <taxon>Magnoliidae</taxon>
        <taxon>Laurales</taxon>
        <taxon>Lauraceae</taxon>
        <taxon>Persea</taxon>
    </lineage>
</organism>
<dbReference type="Proteomes" id="UP001234297">
    <property type="component" value="Chromosome 8"/>
</dbReference>
<accession>A0ACC2LHA2</accession>
<sequence>MGVVDFGEGRSVAVSAVRMAKARLAHKRALTPIESGEGPSGDLGGVPSGRLEGVPEVGITGEPEAG</sequence>
<comment type="caution">
    <text evidence="1">The sequence shown here is derived from an EMBL/GenBank/DDBJ whole genome shotgun (WGS) entry which is preliminary data.</text>
</comment>
<evidence type="ECO:0000313" key="2">
    <source>
        <dbReference type="Proteomes" id="UP001234297"/>
    </source>
</evidence>
<dbReference type="EMBL" id="CM056816">
    <property type="protein sequence ID" value="KAJ8632831.1"/>
    <property type="molecule type" value="Genomic_DNA"/>
</dbReference>
<name>A0ACC2LHA2_PERAE</name>
<keyword evidence="2" id="KW-1185">Reference proteome</keyword>
<reference evidence="1 2" key="1">
    <citation type="journal article" date="2022" name="Hortic Res">
        <title>A haplotype resolved chromosomal level avocado genome allows analysis of novel avocado genes.</title>
        <authorList>
            <person name="Nath O."/>
            <person name="Fletcher S.J."/>
            <person name="Hayward A."/>
            <person name="Shaw L.M."/>
            <person name="Masouleh A.K."/>
            <person name="Furtado A."/>
            <person name="Henry R.J."/>
            <person name="Mitter N."/>
        </authorList>
    </citation>
    <scope>NUCLEOTIDE SEQUENCE [LARGE SCALE GENOMIC DNA]</scope>
    <source>
        <strain evidence="2">cv. Hass</strain>
    </source>
</reference>